<dbReference type="PANTHER" id="PTHR23525">
    <property type="entry name" value="TRANSPORTER, PUTATIVE-RELATED"/>
    <property type="match status" value="1"/>
</dbReference>
<dbReference type="AlphaFoldDB" id="A0A9W7A9X4"/>
<keyword evidence="1" id="KW-1133">Transmembrane helix</keyword>
<accession>A0A9W7A9X4</accession>
<organism evidence="2 3">
    <name type="scientific">Triparma retinervis</name>
    <dbReference type="NCBI Taxonomy" id="2557542"/>
    <lineage>
        <taxon>Eukaryota</taxon>
        <taxon>Sar</taxon>
        <taxon>Stramenopiles</taxon>
        <taxon>Ochrophyta</taxon>
        <taxon>Bolidophyceae</taxon>
        <taxon>Parmales</taxon>
        <taxon>Triparmaceae</taxon>
        <taxon>Triparma</taxon>
    </lineage>
</organism>
<keyword evidence="1" id="KW-0812">Transmembrane</keyword>
<dbReference type="EMBL" id="BRXZ01003912">
    <property type="protein sequence ID" value="GMH64524.1"/>
    <property type="molecule type" value="Genomic_DNA"/>
</dbReference>
<name>A0A9W7A9X4_9STRA</name>
<keyword evidence="3" id="KW-1185">Reference proteome</keyword>
<comment type="caution">
    <text evidence="2">The sequence shown here is derived from an EMBL/GenBank/DDBJ whole genome shotgun (WGS) entry which is preliminary data.</text>
</comment>
<proteinExistence type="predicted"/>
<dbReference type="PANTHER" id="PTHR23525:SF1">
    <property type="entry name" value="NODULIN-LIKE DOMAIN-CONTAINING PROTEIN"/>
    <property type="match status" value="1"/>
</dbReference>
<gene>
    <name evidence="2" type="ORF">TrRE_jg6689</name>
</gene>
<feature type="non-terminal residue" evidence="2">
    <location>
        <position position="1"/>
    </location>
</feature>
<feature type="transmembrane region" description="Helical" evidence="1">
    <location>
        <begin position="45"/>
        <end position="66"/>
    </location>
</feature>
<evidence type="ECO:0000256" key="1">
    <source>
        <dbReference type="SAM" id="Phobius"/>
    </source>
</evidence>
<protein>
    <recommendedName>
        <fullName evidence="4">Major facilitator superfamily (MFS) profile domain-containing protein</fullName>
    </recommendedName>
</protein>
<feature type="transmembrane region" description="Helical" evidence="1">
    <location>
        <begin position="73"/>
        <end position="95"/>
    </location>
</feature>
<sequence>SVNRNVFWSLVLCTFYGLADNLWAGTVFAAYLEITNDDHNSAVGYVEGANGIAALLTAIPVGYLADKYPRSRIIWIGGIALILTACAHTAVLFYVG</sequence>
<dbReference type="OrthoDB" id="2985014at2759"/>
<dbReference type="Gene3D" id="1.20.1250.20">
    <property type="entry name" value="MFS general substrate transporter like domains"/>
    <property type="match status" value="1"/>
</dbReference>
<evidence type="ECO:0000313" key="2">
    <source>
        <dbReference type="EMBL" id="GMH64524.1"/>
    </source>
</evidence>
<evidence type="ECO:0008006" key="4">
    <source>
        <dbReference type="Google" id="ProtNLM"/>
    </source>
</evidence>
<feature type="non-terminal residue" evidence="2">
    <location>
        <position position="96"/>
    </location>
</feature>
<reference evidence="2" key="1">
    <citation type="submission" date="2022-07" db="EMBL/GenBank/DDBJ databases">
        <title>Genome analysis of Parmales, a sister group of diatoms, reveals the evolutionary specialization of diatoms from phago-mixotrophs to photoautotrophs.</title>
        <authorList>
            <person name="Ban H."/>
            <person name="Sato S."/>
            <person name="Yoshikawa S."/>
            <person name="Kazumasa Y."/>
            <person name="Nakamura Y."/>
            <person name="Ichinomiya M."/>
            <person name="Saitoh K."/>
            <person name="Sato N."/>
            <person name="Blanc-Mathieu R."/>
            <person name="Endo H."/>
            <person name="Kuwata A."/>
            <person name="Ogata H."/>
        </authorList>
    </citation>
    <scope>NUCLEOTIDE SEQUENCE</scope>
</reference>
<dbReference type="InterPro" id="IPR036259">
    <property type="entry name" value="MFS_trans_sf"/>
</dbReference>
<dbReference type="Proteomes" id="UP001165082">
    <property type="component" value="Unassembled WGS sequence"/>
</dbReference>
<keyword evidence="1" id="KW-0472">Membrane</keyword>
<evidence type="ECO:0000313" key="3">
    <source>
        <dbReference type="Proteomes" id="UP001165082"/>
    </source>
</evidence>
<dbReference type="SUPFAM" id="SSF103473">
    <property type="entry name" value="MFS general substrate transporter"/>
    <property type="match status" value="1"/>
</dbReference>